<dbReference type="GO" id="GO:0008270">
    <property type="term" value="F:zinc ion binding"/>
    <property type="evidence" value="ECO:0007669"/>
    <property type="project" value="InterPro"/>
</dbReference>
<accession>A0A0P6VJM8</accession>
<feature type="binding site" evidence="3">
    <location>
        <position position="33"/>
    </location>
    <ligand>
        <name>a divalent metal cation</name>
        <dbReference type="ChEBI" id="CHEBI:60240"/>
        <label>1</label>
    </ligand>
</feature>
<comment type="caution">
    <text evidence="5">The sequence shown here is derived from an EMBL/GenBank/DDBJ whole genome shotgun (WGS) entry which is preliminary data.</text>
</comment>
<dbReference type="Gene3D" id="3.20.20.140">
    <property type="entry name" value="Metal-dependent hydrolases"/>
    <property type="match status" value="1"/>
</dbReference>
<evidence type="ECO:0000256" key="4">
    <source>
        <dbReference type="PROSITE-ProRule" id="PRU00679"/>
    </source>
</evidence>
<sequence>MAAAETGTGHARIETVLGPIAPAALGATLMHEHLLCDLTPPARRGQGLPEPEITLETIFDMGYRPGRYHGNHRLQDVALATREAAAFKADGGGAIVELTTGGIVPDPEGLAAIARGAGIHVVLGAGFYTENFLDAETLALSTEALTEITLGQLTEGAWGTKVRCGLIGEIGCSWPLTPFERRSLKSGARAQIATGAAITIHPGRDRAAPDEILDVLEAEGADLSRVVIGHMDRTLLDDADVVALARRGSIVEYDFFGIEHSNYWLGVVDIPNDWMRIRALRKLFDAGLGDRVVISHDICTRTRLQSLGGHGYGHILRNVVPLMRDRGFSQSEIDLLLLETPRRILTIGG</sequence>
<feature type="binding site" evidence="3">
    <location>
        <position position="201"/>
    </location>
    <ligand>
        <name>a divalent metal cation</name>
        <dbReference type="ChEBI" id="CHEBI:60240"/>
        <label>2</label>
    </ligand>
</feature>
<protein>
    <recommendedName>
        <fullName evidence="7">Aryldialkylphosphatase</fullName>
    </recommendedName>
</protein>
<dbReference type="InterPro" id="IPR032466">
    <property type="entry name" value="Metal_Hydrolase"/>
</dbReference>
<organism evidence="5 6">
    <name type="scientific">Prosthecodimorpha hirschii</name>
    <dbReference type="NCBI Taxonomy" id="665126"/>
    <lineage>
        <taxon>Bacteria</taxon>
        <taxon>Pseudomonadati</taxon>
        <taxon>Pseudomonadota</taxon>
        <taxon>Alphaproteobacteria</taxon>
        <taxon>Hyphomicrobiales</taxon>
        <taxon>Ancalomicrobiaceae</taxon>
        <taxon>Prosthecodimorpha</taxon>
    </lineage>
</organism>
<dbReference type="GO" id="GO:0016788">
    <property type="term" value="F:hydrolase activity, acting on ester bonds"/>
    <property type="evidence" value="ECO:0007669"/>
    <property type="project" value="InterPro"/>
</dbReference>
<dbReference type="RefSeq" id="WP_054358865.1">
    <property type="nucleotide sequence ID" value="NZ_LJYW01000001.1"/>
</dbReference>
<dbReference type="PROSITE" id="PS51347">
    <property type="entry name" value="PHOSPHOTRIESTERASE_2"/>
    <property type="match status" value="1"/>
</dbReference>
<keyword evidence="1 3" id="KW-0479">Metal-binding</keyword>
<proteinExistence type="inferred from homology"/>
<comment type="similarity">
    <text evidence="4">Belongs to the metallo-dependent hydrolases superfamily. Phosphotriesterase family.</text>
</comment>
<dbReference type="PROSITE" id="PS01322">
    <property type="entry name" value="PHOSPHOTRIESTERASE_1"/>
    <property type="match status" value="1"/>
</dbReference>
<dbReference type="SUPFAM" id="SSF51556">
    <property type="entry name" value="Metallo-dependent hydrolases"/>
    <property type="match status" value="1"/>
</dbReference>
<evidence type="ECO:0000313" key="6">
    <source>
        <dbReference type="Proteomes" id="UP000048984"/>
    </source>
</evidence>
<keyword evidence="2" id="KW-0378">Hydrolase</keyword>
<feature type="binding site" evidence="3">
    <location>
        <position position="297"/>
    </location>
    <ligand>
        <name>a divalent metal cation</name>
        <dbReference type="ChEBI" id="CHEBI:60240"/>
        <label>1</label>
    </ligand>
</feature>
<evidence type="ECO:0000313" key="5">
    <source>
        <dbReference type="EMBL" id="KPL52702.1"/>
    </source>
</evidence>
<name>A0A0P6VJM8_9HYPH</name>
<dbReference type="PANTHER" id="PTHR10819:SF3">
    <property type="entry name" value="PHOSPHOTRIESTERASE-RELATED PROTEIN"/>
    <property type="match status" value="1"/>
</dbReference>
<feature type="binding site" evidence="3">
    <location>
        <position position="169"/>
    </location>
    <ligand>
        <name>a divalent metal cation</name>
        <dbReference type="ChEBI" id="CHEBI:60240"/>
        <label>2</label>
    </ligand>
</feature>
<dbReference type="STRING" id="665126.ABB55_11120"/>
<comment type="cofactor">
    <cofactor evidence="3">
        <name>a divalent metal cation</name>
        <dbReference type="ChEBI" id="CHEBI:60240"/>
    </cofactor>
    <text evidence="3">Binds 2 divalent metal cations per subunit.</text>
</comment>
<keyword evidence="6" id="KW-1185">Reference proteome</keyword>
<dbReference type="PANTHER" id="PTHR10819">
    <property type="entry name" value="PHOSPHOTRIESTERASE-RELATED"/>
    <property type="match status" value="1"/>
</dbReference>
<reference evidence="5 6" key="2">
    <citation type="submission" date="2015-10" db="EMBL/GenBank/DDBJ databases">
        <title>Draft Genome Sequence of Prosthecomicrobium hirschii ATCC 27832.</title>
        <authorList>
            <person name="Daniel J."/>
            <person name="Givan S.A."/>
            <person name="Brun Y.V."/>
            <person name="Brown P.J."/>
        </authorList>
    </citation>
    <scope>NUCLEOTIDE SEQUENCE [LARGE SCALE GENOMIC DNA]</scope>
    <source>
        <strain evidence="5 6">16</strain>
    </source>
</reference>
<dbReference type="Pfam" id="PF02126">
    <property type="entry name" value="PTE"/>
    <property type="match status" value="1"/>
</dbReference>
<evidence type="ECO:0000256" key="2">
    <source>
        <dbReference type="ARBA" id="ARBA00022801"/>
    </source>
</evidence>
<evidence type="ECO:0000256" key="3">
    <source>
        <dbReference type="PIRSR" id="PIRSR601559-52"/>
    </source>
</evidence>
<dbReference type="EMBL" id="LJYW01000001">
    <property type="protein sequence ID" value="KPL52702.1"/>
    <property type="molecule type" value="Genomic_DNA"/>
</dbReference>
<dbReference type="AlphaFoldDB" id="A0A0P6VJM8"/>
<reference evidence="5 6" key="1">
    <citation type="submission" date="2015-09" db="EMBL/GenBank/DDBJ databases">
        <authorList>
            <person name="Jackson K.R."/>
            <person name="Lunt B.L."/>
            <person name="Fisher J.N.B."/>
            <person name="Gardner A.V."/>
            <person name="Bailey M.E."/>
            <person name="Deus L.M."/>
            <person name="Earl A.S."/>
            <person name="Gibby P.D."/>
            <person name="Hartmann K.A."/>
            <person name="Liu J.E."/>
            <person name="Manci A.M."/>
            <person name="Nielsen D.A."/>
            <person name="Solomon M.B."/>
            <person name="Breakwell D.P."/>
            <person name="Burnett S.H."/>
            <person name="Grose J.H."/>
        </authorList>
    </citation>
    <scope>NUCLEOTIDE SEQUENCE [LARGE SCALE GENOMIC DNA]</scope>
    <source>
        <strain evidence="5 6">16</strain>
    </source>
</reference>
<evidence type="ECO:0000256" key="1">
    <source>
        <dbReference type="ARBA" id="ARBA00022723"/>
    </source>
</evidence>
<gene>
    <name evidence="5" type="ORF">ABB55_11120</name>
</gene>
<feature type="binding site" evidence="3">
    <location>
        <position position="31"/>
    </location>
    <ligand>
        <name>a divalent metal cation</name>
        <dbReference type="ChEBI" id="CHEBI:60240"/>
        <label>1</label>
    </ligand>
</feature>
<evidence type="ECO:0008006" key="7">
    <source>
        <dbReference type="Google" id="ProtNLM"/>
    </source>
</evidence>
<comment type="caution">
    <text evidence="4">Lacks conserved residue(s) required for the propagation of feature annotation.</text>
</comment>
<dbReference type="Proteomes" id="UP000048984">
    <property type="component" value="Unassembled WGS sequence"/>
</dbReference>
<feature type="binding site" evidence="3">
    <location>
        <position position="169"/>
    </location>
    <ligand>
        <name>a divalent metal cation</name>
        <dbReference type="ChEBI" id="CHEBI:60240"/>
        <label>1</label>
    </ligand>
</feature>
<dbReference type="InterPro" id="IPR001559">
    <property type="entry name" value="Phosphotriesterase"/>
</dbReference>
<dbReference type="InterPro" id="IPR017947">
    <property type="entry name" value="AryldialkylPase_Zn-BS"/>
</dbReference>
<feature type="binding site" evidence="3">
    <location>
        <position position="230"/>
    </location>
    <ligand>
        <name>a divalent metal cation</name>
        <dbReference type="ChEBI" id="CHEBI:60240"/>
        <label>2</label>
    </ligand>
</feature>